<evidence type="ECO:0000256" key="2">
    <source>
        <dbReference type="ARBA" id="ARBA00003676"/>
    </source>
</evidence>
<dbReference type="InterPro" id="IPR059103">
    <property type="entry name" value="FixC-like_C"/>
</dbReference>
<dbReference type="AlphaFoldDB" id="A0A2T4JZ35"/>
<dbReference type="PANTHER" id="PTHR43624:SF2">
    <property type="entry name" value="ELECTRON TRANSFER FLAVOPROTEIN-QUINONE OXIDOREDUCTASE YDIS-RELATED"/>
    <property type="match status" value="1"/>
</dbReference>
<dbReference type="Pfam" id="PF26311">
    <property type="entry name" value="ETF-QO_FixC_C"/>
    <property type="match status" value="1"/>
</dbReference>
<keyword evidence="12" id="KW-1185">Reference proteome</keyword>
<dbReference type="Proteomes" id="UP000241010">
    <property type="component" value="Unassembled WGS sequence"/>
</dbReference>
<evidence type="ECO:0000256" key="5">
    <source>
        <dbReference type="ARBA" id="ARBA00022630"/>
    </source>
</evidence>
<evidence type="ECO:0000256" key="1">
    <source>
        <dbReference type="ARBA" id="ARBA00001974"/>
    </source>
</evidence>
<dbReference type="InterPro" id="IPR040131">
    <property type="entry name" value="MnmG_N"/>
</dbReference>
<dbReference type="Pfam" id="PF01134">
    <property type="entry name" value="GIDA"/>
    <property type="match status" value="1"/>
</dbReference>
<comment type="caution">
    <text evidence="11">The sequence shown here is derived from an EMBL/GenBank/DDBJ whole genome shotgun (WGS) entry which is preliminary data.</text>
</comment>
<accession>A0A2T4JZ35</accession>
<feature type="domain" description="FixC-like C-terminal" evidence="10">
    <location>
        <begin position="370"/>
        <end position="435"/>
    </location>
</feature>
<evidence type="ECO:0000313" key="12">
    <source>
        <dbReference type="Proteomes" id="UP000241010"/>
    </source>
</evidence>
<evidence type="ECO:0000256" key="3">
    <source>
        <dbReference type="ARBA" id="ARBA00006796"/>
    </source>
</evidence>
<dbReference type="Gene3D" id="3.50.50.60">
    <property type="entry name" value="FAD/NAD(P)-binding domain"/>
    <property type="match status" value="1"/>
</dbReference>
<comment type="function">
    <text evidence="2">Could be required for the formation of a functional nitrogenase Fe protein. Probably accepts electrons from FixA/FixB and reduces a quinone.</text>
</comment>
<keyword evidence="6 8" id="KW-0274">FAD</keyword>
<dbReference type="InterPro" id="IPR036188">
    <property type="entry name" value="FAD/NAD-bd_sf"/>
</dbReference>
<proteinExistence type="inferred from homology"/>
<keyword evidence="7 8" id="KW-0560">Oxidoreductase</keyword>
<gene>
    <name evidence="11" type="ORF">C5F48_03375</name>
</gene>
<dbReference type="OrthoDB" id="417034at2"/>
<evidence type="ECO:0000256" key="4">
    <source>
        <dbReference type="ARBA" id="ARBA00019877"/>
    </source>
</evidence>
<dbReference type="InterPro" id="IPR039651">
    <property type="entry name" value="FixC-like"/>
</dbReference>
<sequence>MSEHFDAIVVGAGPSGNACAYTMAKAGMNVLQIDRGEYPGSKNVQGAILYSDALERIIPDFRDSAPLERHVSELRFWMLSETSNTSASHRNDGFEDGKPDRYTILRAPFDKWFSKKVREAGAVLITETTVVDLVKNDKGKVIGVLTDREGGPIYADVVVLAEGVNGVVGQRAKLRPELKPQHVALAVKETHFFPEEVIRERFNLQGEDDGVVIEVLGSVTSGMVGTAFLYTNKESISIGVGCLLADFAKTKIPPYELLDRFKRHPAVVPLLRGGEMKEYVAHLIPEGGYDAIPNLTGDGWVIVGDAGQFVNAVHREGSNLAMTTGRLAGECLAELKAQGLAPTNDNLKLFRDRLGESFVMKDMKKYRKVPHLLEKNRQLFATYPRAINQVMQAYFRVDGMDKRSKEGIALRNVAKARGGWWSVATDLVKVARAWR</sequence>
<protein>
    <recommendedName>
        <fullName evidence="4 8">Protein FixC</fullName>
    </recommendedName>
</protein>
<organism evidence="11 12">
    <name type="scientific">Cereibacter changlensis JA139</name>
    <dbReference type="NCBI Taxonomy" id="1188249"/>
    <lineage>
        <taxon>Bacteria</taxon>
        <taxon>Pseudomonadati</taxon>
        <taxon>Pseudomonadota</taxon>
        <taxon>Alphaproteobacteria</taxon>
        <taxon>Rhodobacterales</taxon>
        <taxon>Paracoccaceae</taxon>
        <taxon>Cereibacter</taxon>
    </lineage>
</organism>
<dbReference type="RefSeq" id="WP_107662496.1">
    <property type="nucleotide sequence ID" value="NZ_PZKG01000009.1"/>
</dbReference>
<dbReference type="GO" id="GO:0016491">
    <property type="term" value="F:oxidoreductase activity"/>
    <property type="evidence" value="ECO:0007669"/>
    <property type="project" value="UniProtKB-UniRule"/>
</dbReference>
<evidence type="ECO:0000256" key="6">
    <source>
        <dbReference type="ARBA" id="ARBA00022827"/>
    </source>
</evidence>
<reference evidence="11 12" key="1">
    <citation type="submission" date="2018-03" db="EMBL/GenBank/DDBJ databases">
        <title>Cereibacter changlensis.</title>
        <authorList>
            <person name="Meyer T.E."/>
            <person name="Miller S."/>
            <person name="Lodha T."/>
            <person name="Gandham S."/>
            <person name="Chintalapati S."/>
            <person name="Chintalapati V.R."/>
        </authorList>
    </citation>
    <scope>NUCLEOTIDE SEQUENCE [LARGE SCALE GENOMIC DNA]</scope>
    <source>
        <strain evidence="11 12">JA139</strain>
    </source>
</reference>
<dbReference type="SUPFAM" id="SSF54373">
    <property type="entry name" value="FAD-linked reductases, C-terminal domain"/>
    <property type="match status" value="1"/>
</dbReference>
<evidence type="ECO:0000259" key="9">
    <source>
        <dbReference type="Pfam" id="PF01134"/>
    </source>
</evidence>
<comment type="cofactor">
    <cofactor evidence="1 8">
        <name>FAD</name>
        <dbReference type="ChEBI" id="CHEBI:57692"/>
    </cofactor>
</comment>
<evidence type="ECO:0000256" key="7">
    <source>
        <dbReference type="ARBA" id="ARBA00023002"/>
    </source>
</evidence>
<dbReference type="SUPFAM" id="SSF51905">
    <property type="entry name" value="FAD/NAD(P)-binding domain"/>
    <property type="match status" value="1"/>
</dbReference>
<dbReference type="EMBL" id="PZKG01000009">
    <property type="protein sequence ID" value="PTE23126.1"/>
    <property type="molecule type" value="Genomic_DNA"/>
</dbReference>
<comment type="similarity">
    <text evidence="3 8">Belongs to the ETF-QO/FixC family.</text>
</comment>
<evidence type="ECO:0000313" key="11">
    <source>
        <dbReference type="EMBL" id="PTE23126.1"/>
    </source>
</evidence>
<comment type="function">
    <text evidence="8">Part of an electron transfer system.</text>
</comment>
<feature type="domain" description="MnmG N-terminal" evidence="9">
    <location>
        <begin position="6"/>
        <end position="164"/>
    </location>
</feature>
<evidence type="ECO:0000259" key="10">
    <source>
        <dbReference type="Pfam" id="PF26311"/>
    </source>
</evidence>
<keyword evidence="5 8" id="KW-0285">Flavoprotein</keyword>
<dbReference type="GO" id="GO:0071949">
    <property type="term" value="F:FAD binding"/>
    <property type="evidence" value="ECO:0007669"/>
    <property type="project" value="UniProtKB-UniRule"/>
</dbReference>
<evidence type="ECO:0000256" key="8">
    <source>
        <dbReference type="RuleBase" id="RU366069"/>
    </source>
</evidence>
<name>A0A2T4JZ35_9RHOB</name>
<dbReference type="PANTHER" id="PTHR43624">
    <property type="entry name" value="ELECTRON TRANSFER FLAVOPROTEIN-QUINONE OXIDOREDUCTASE YDIS-RELATED"/>
    <property type="match status" value="1"/>
</dbReference>